<evidence type="ECO:0000256" key="9">
    <source>
        <dbReference type="ARBA" id="ARBA00022679"/>
    </source>
</evidence>
<dbReference type="SUPFAM" id="SSF55874">
    <property type="entry name" value="ATPase domain of HSP90 chaperone/DNA topoisomerase II/histidine kinase"/>
    <property type="match status" value="1"/>
</dbReference>
<keyword evidence="9" id="KW-0808">Transferase</keyword>
<dbReference type="PANTHER" id="PTHR41523">
    <property type="entry name" value="TWO-COMPONENT SYSTEM SENSOR PROTEIN"/>
    <property type="match status" value="1"/>
</dbReference>
<evidence type="ECO:0000256" key="17">
    <source>
        <dbReference type="SAM" id="MobiDB-lite"/>
    </source>
</evidence>
<evidence type="ECO:0000256" key="6">
    <source>
        <dbReference type="ARBA" id="ARBA00022606"/>
    </source>
</evidence>
<dbReference type="CDD" id="cd00130">
    <property type="entry name" value="PAS"/>
    <property type="match status" value="1"/>
</dbReference>
<evidence type="ECO:0000256" key="3">
    <source>
        <dbReference type="ARBA" id="ARBA00021740"/>
    </source>
</evidence>
<dbReference type="AlphaFoldDB" id="A0A5C4LE83"/>
<dbReference type="Pfam" id="PF13426">
    <property type="entry name" value="PAS_9"/>
    <property type="match status" value="1"/>
</dbReference>
<feature type="region of interest" description="Disordered" evidence="17">
    <location>
        <begin position="1"/>
        <end position="30"/>
    </location>
</feature>
<evidence type="ECO:0000256" key="5">
    <source>
        <dbReference type="ARBA" id="ARBA00022553"/>
    </source>
</evidence>
<evidence type="ECO:0000259" key="19">
    <source>
        <dbReference type="PROSITE" id="PS50113"/>
    </source>
</evidence>
<evidence type="ECO:0000256" key="1">
    <source>
        <dbReference type="ARBA" id="ARBA00000085"/>
    </source>
</evidence>
<dbReference type="SUPFAM" id="SSF55785">
    <property type="entry name" value="PYP-like sensor domain (PAS domain)"/>
    <property type="match status" value="1"/>
</dbReference>
<dbReference type="PROSITE" id="PS50113">
    <property type="entry name" value="PAC"/>
    <property type="match status" value="1"/>
</dbReference>
<dbReference type="SMART" id="SM00911">
    <property type="entry name" value="HWE_HK"/>
    <property type="match status" value="1"/>
</dbReference>
<dbReference type="InterPro" id="IPR036890">
    <property type="entry name" value="HATPase_C_sf"/>
</dbReference>
<keyword evidence="15" id="KW-0843">Virulence</keyword>
<dbReference type="InterPro" id="IPR000014">
    <property type="entry name" value="PAS"/>
</dbReference>
<dbReference type="Gene3D" id="3.30.450.20">
    <property type="entry name" value="PAS domain"/>
    <property type="match status" value="1"/>
</dbReference>
<reference evidence="20 21" key="1">
    <citation type="submission" date="2019-06" db="EMBL/GenBank/DDBJ databases">
        <title>Genome of Methylobacterium sp. 17Sr1-39.</title>
        <authorList>
            <person name="Seo T."/>
        </authorList>
    </citation>
    <scope>NUCLEOTIDE SEQUENCE [LARGE SCALE GENOMIC DNA]</scope>
    <source>
        <strain evidence="20 21">17Sr1-39</strain>
    </source>
</reference>
<dbReference type="NCBIfam" id="TIGR00229">
    <property type="entry name" value="sensory_box"/>
    <property type="match status" value="1"/>
</dbReference>
<organism evidence="20 21">
    <name type="scientific">Methylobacterium terricola</name>
    <dbReference type="NCBI Taxonomy" id="2583531"/>
    <lineage>
        <taxon>Bacteria</taxon>
        <taxon>Pseudomonadati</taxon>
        <taxon>Pseudomonadota</taxon>
        <taxon>Alphaproteobacteria</taxon>
        <taxon>Hyphomicrobiales</taxon>
        <taxon>Methylobacteriaceae</taxon>
        <taxon>Methylobacterium</taxon>
    </lineage>
</organism>
<keyword evidence="11" id="KW-0547">Nucleotide-binding</keyword>
<dbReference type="PANTHER" id="PTHR41523:SF8">
    <property type="entry name" value="ETHYLENE RESPONSE SENSOR PROTEIN"/>
    <property type="match status" value="1"/>
</dbReference>
<evidence type="ECO:0000256" key="7">
    <source>
        <dbReference type="ARBA" id="ARBA00022630"/>
    </source>
</evidence>
<sequence length="405" mass="43598">MAAGRSGRGGLRLGGSHSPTQGLRRRGAGRAAGVEARVCNRRHCPRLIPNLVGPGTGRGLASEGRDDVTGVLPDLEVFKAVVEASGEAILITSAELDEPGPRIEYANPAFTRMTGYEAHEILGRSPRFLQGPRTDRASLDRLRASLEAGEAAQGEALNYRKDGTTYVVEWLITPVRDAGGRIVRWVSAQRDVTERHASEERQNLLVRELHHRVKNTLATVQAVLNASLRSSLGLAEFRQAFTGRIASLANTHALITEDRTQVVSFEGLLTAELKAYDEPGRRRVFLTGPPVVLASDLAVPVGMALHELATNAIRHGALGDPEGRLEVTWSVEDGAEGRMLHWTWNEHDGPPIALPTREGFGSQLLKRVLTLQVGAKVDIAFDPDGLRVSVAVPLPGPARQASGAA</sequence>
<dbReference type="Proteomes" id="UP000305267">
    <property type="component" value="Unassembled WGS sequence"/>
</dbReference>
<dbReference type="SMART" id="SM00091">
    <property type="entry name" value="PAS"/>
    <property type="match status" value="1"/>
</dbReference>
<evidence type="ECO:0000256" key="13">
    <source>
        <dbReference type="ARBA" id="ARBA00022840"/>
    </source>
</evidence>
<feature type="domain" description="PAS" evidence="18">
    <location>
        <begin position="74"/>
        <end position="149"/>
    </location>
</feature>
<keyword evidence="10" id="KW-0677">Repeat</keyword>
<proteinExistence type="predicted"/>
<keyword evidence="4" id="KW-0600">Photoreceptor protein</keyword>
<feature type="domain" description="PAC" evidence="19">
    <location>
        <begin position="152"/>
        <end position="204"/>
    </location>
</feature>
<keyword evidence="13" id="KW-0067">ATP-binding</keyword>
<evidence type="ECO:0000256" key="15">
    <source>
        <dbReference type="ARBA" id="ARBA00023026"/>
    </source>
</evidence>
<dbReference type="GO" id="GO:0009881">
    <property type="term" value="F:photoreceptor activity"/>
    <property type="evidence" value="ECO:0007669"/>
    <property type="project" value="UniProtKB-KW"/>
</dbReference>
<keyword evidence="14" id="KW-0157">Chromophore</keyword>
<keyword evidence="16" id="KW-0675">Receptor</keyword>
<evidence type="ECO:0000256" key="14">
    <source>
        <dbReference type="ARBA" id="ARBA00022991"/>
    </source>
</evidence>
<comment type="catalytic activity">
    <reaction evidence="1">
        <text>ATP + protein L-histidine = ADP + protein N-phospho-L-histidine.</text>
        <dbReference type="EC" id="2.7.13.3"/>
    </reaction>
</comment>
<name>A0A5C4LE83_9HYPH</name>
<keyword evidence="21" id="KW-1185">Reference proteome</keyword>
<evidence type="ECO:0000256" key="8">
    <source>
        <dbReference type="ARBA" id="ARBA00022643"/>
    </source>
</evidence>
<evidence type="ECO:0000256" key="4">
    <source>
        <dbReference type="ARBA" id="ARBA00022543"/>
    </source>
</evidence>
<dbReference type="EC" id="2.7.13.3" evidence="2"/>
<keyword evidence="7" id="KW-0285">Flavoprotein</keyword>
<feature type="compositionally biased region" description="Gly residues" evidence="17">
    <location>
        <begin position="1"/>
        <end position="13"/>
    </location>
</feature>
<keyword evidence="6" id="KW-0716">Sensory transduction</keyword>
<dbReference type="InterPro" id="IPR011102">
    <property type="entry name" value="Sig_transdc_His_kinase_HWE"/>
</dbReference>
<evidence type="ECO:0000256" key="2">
    <source>
        <dbReference type="ARBA" id="ARBA00012438"/>
    </source>
</evidence>
<keyword evidence="5" id="KW-0597">Phosphoprotein</keyword>
<dbReference type="InterPro" id="IPR001610">
    <property type="entry name" value="PAC"/>
</dbReference>
<dbReference type="InterPro" id="IPR035965">
    <property type="entry name" value="PAS-like_dom_sf"/>
</dbReference>
<evidence type="ECO:0000256" key="12">
    <source>
        <dbReference type="ARBA" id="ARBA00022777"/>
    </source>
</evidence>
<accession>A0A5C4LE83</accession>
<dbReference type="GO" id="GO:0004673">
    <property type="term" value="F:protein histidine kinase activity"/>
    <property type="evidence" value="ECO:0007669"/>
    <property type="project" value="UniProtKB-EC"/>
</dbReference>
<dbReference type="PROSITE" id="PS50112">
    <property type="entry name" value="PAS"/>
    <property type="match status" value="1"/>
</dbReference>
<dbReference type="Pfam" id="PF07536">
    <property type="entry name" value="HWE_HK"/>
    <property type="match status" value="1"/>
</dbReference>
<dbReference type="OrthoDB" id="7991996at2"/>
<comment type="caution">
    <text evidence="20">The sequence shown here is derived from an EMBL/GenBank/DDBJ whole genome shotgun (WGS) entry which is preliminary data.</text>
</comment>
<dbReference type="Gene3D" id="3.30.565.10">
    <property type="entry name" value="Histidine kinase-like ATPase, C-terminal domain"/>
    <property type="match status" value="1"/>
</dbReference>
<dbReference type="SMART" id="SM00086">
    <property type="entry name" value="PAC"/>
    <property type="match status" value="1"/>
</dbReference>
<evidence type="ECO:0000313" key="21">
    <source>
        <dbReference type="Proteomes" id="UP000305267"/>
    </source>
</evidence>
<evidence type="ECO:0000256" key="16">
    <source>
        <dbReference type="ARBA" id="ARBA00023170"/>
    </source>
</evidence>
<dbReference type="InterPro" id="IPR000700">
    <property type="entry name" value="PAS-assoc_C"/>
</dbReference>
<evidence type="ECO:0000256" key="10">
    <source>
        <dbReference type="ARBA" id="ARBA00022737"/>
    </source>
</evidence>
<gene>
    <name evidence="20" type="ORF">FF100_18770</name>
</gene>
<evidence type="ECO:0000256" key="11">
    <source>
        <dbReference type="ARBA" id="ARBA00022741"/>
    </source>
</evidence>
<keyword evidence="12" id="KW-0418">Kinase</keyword>
<keyword evidence="8" id="KW-0288">FMN</keyword>
<protein>
    <recommendedName>
        <fullName evidence="3">Blue-light-activated histidine kinase</fullName>
        <ecNumber evidence="2">2.7.13.3</ecNumber>
    </recommendedName>
</protein>
<evidence type="ECO:0000259" key="18">
    <source>
        <dbReference type="PROSITE" id="PS50112"/>
    </source>
</evidence>
<dbReference type="GO" id="GO:0005524">
    <property type="term" value="F:ATP binding"/>
    <property type="evidence" value="ECO:0007669"/>
    <property type="project" value="UniProtKB-KW"/>
</dbReference>
<evidence type="ECO:0000313" key="20">
    <source>
        <dbReference type="EMBL" id="TNC11682.1"/>
    </source>
</evidence>
<dbReference type="EMBL" id="VDDA01000008">
    <property type="protein sequence ID" value="TNC11682.1"/>
    <property type="molecule type" value="Genomic_DNA"/>
</dbReference>